<dbReference type="EMBL" id="SAVB01000002">
    <property type="protein sequence ID" value="RWR52320.1"/>
    <property type="molecule type" value="Genomic_DNA"/>
</dbReference>
<feature type="signal peptide" evidence="2">
    <location>
        <begin position="1"/>
        <end position="25"/>
    </location>
</feature>
<evidence type="ECO:0008006" key="5">
    <source>
        <dbReference type="Google" id="ProtNLM"/>
    </source>
</evidence>
<feature type="chain" id="PRO_5019479122" description="Tetratricopeptide repeat protein" evidence="2">
    <location>
        <begin position="26"/>
        <end position="526"/>
    </location>
</feature>
<dbReference type="SUPFAM" id="SSF48452">
    <property type="entry name" value="TPR-like"/>
    <property type="match status" value="1"/>
</dbReference>
<accession>A0A443LT07</accession>
<name>A0A443LT07_9RHOB</name>
<evidence type="ECO:0000313" key="3">
    <source>
        <dbReference type="EMBL" id="RWR52320.1"/>
    </source>
</evidence>
<dbReference type="InterPro" id="IPR011990">
    <property type="entry name" value="TPR-like_helical_dom_sf"/>
</dbReference>
<evidence type="ECO:0000313" key="4">
    <source>
        <dbReference type="Proteomes" id="UP000286594"/>
    </source>
</evidence>
<sequence length="526" mass="56294">MRVATERGRIFLLLTTLALPGTAQAEGEPLSAIDWLSRSVVTPAAMAPHSLAVPGARPGEPPVSSGVTNESVSVMSLDRPTANALGLVPAARTGLPRDLWGDTAEAQLAAALRKERIDTLPSIQAFLMELLLAELDPPRVPAPAGHNVLFLARIDRLLDMGALEQAMALLEQADATDPEVFRRRFDVALLLGEENKACEIMEKTPRLAPSFPARIFCLARSGDWQTAALSFGTGRALGQIDPETADLLERFLEPELADGAEDLPPPSRPSPLVFRMMEAIGQPMSTNSLPVAFAQADLRSNTGWKAQLEAAERLTRMGVLDPNQLLGLYTQDKAAASGGVWDRVTLISAFDAALNTNDPDRVAQLLPGLWDAMQAQELEPALATIYGEQLAAMNLPGAAGSIAFRLGLLSPGYEKVARAHEPADADERLLCGIAQGSTGGMPAQDQLGLMLKHVFDAPTTTVPPAYAEMMPNRQGEALLSAVDDITEGAKGDYRRVESGLDLMRLSGLEEVARRAALEMVILERNG</sequence>
<evidence type="ECO:0000256" key="2">
    <source>
        <dbReference type="SAM" id="SignalP"/>
    </source>
</evidence>
<dbReference type="OrthoDB" id="7929427at2"/>
<keyword evidence="2" id="KW-0732">Signal</keyword>
<gene>
    <name evidence="3" type="ORF">EOW65_01695</name>
</gene>
<proteinExistence type="predicted"/>
<dbReference type="Proteomes" id="UP000286594">
    <property type="component" value="Unassembled WGS sequence"/>
</dbReference>
<evidence type="ECO:0000256" key="1">
    <source>
        <dbReference type="SAM" id="MobiDB-lite"/>
    </source>
</evidence>
<dbReference type="AlphaFoldDB" id="A0A443LT07"/>
<comment type="caution">
    <text evidence="3">The sequence shown here is derived from an EMBL/GenBank/DDBJ whole genome shotgun (WGS) entry which is preliminary data.</text>
</comment>
<feature type="region of interest" description="Disordered" evidence="1">
    <location>
        <begin position="52"/>
        <end position="71"/>
    </location>
</feature>
<reference evidence="3 4" key="1">
    <citation type="submission" date="2019-01" db="EMBL/GenBank/DDBJ databases">
        <title>Sinorhodobacter populi sp. nov. isolated from the symptomatic bark tissue of Populus euramericana canker.</title>
        <authorList>
            <person name="Xu G."/>
        </authorList>
    </citation>
    <scope>NUCLEOTIDE SEQUENCE [LARGE SCALE GENOMIC DNA]</scope>
    <source>
        <strain evidence="3 4">CCTCC AB2012026</strain>
    </source>
</reference>
<keyword evidence="4" id="KW-1185">Reference proteome</keyword>
<organism evidence="3 4">
    <name type="scientific">Paenirhodobacter ferrireducens</name>
    <dbReference type="NCBI Taxonomy" id="1215032"/>
    <lineage>
        <taxon>Bacteria</taxon>
        <taxon>Pseudomonadati</taxon>
        <taxon>Pseudomonadota</taxon>
        <taxon>Alphaproteobacteria</taxon>
        <taxon>Rhodobacterales</taxon>
        <taxon>Rhodobacter group</taxon>
        <taxon>Paenirhodobacter</taxon>
    </lineage>
</organism>
<protein>
    <recommendedName>
        <fullName evidence="5">Tetratricopeptide repeat protein</fullName>
    </recommendedName>
</protein>